<dbReference type="AlphaFoldDB" id="A0A432H900"/>
<dbReference type="EMBL" id="QNZH01000054">
    <property type="protein sequence ID" value="RTZ92080.1"/>
    <property type="molecule type" value="Genomic_DNA"/>
</dbReference>
<evidence type="ECO:0000259" key="3">
    <source>
        <dbReference type="SMART" id="SM01007"/>
    </source>
</evidence>
<dbReference type="Pfam" id="PF00596">
    <property type="entry name" value="Aldolase_II"/>
    <property type="match status" value="1"/>
</dbReference>
<evidence type="ECO:0000313" key="5">
    <source>
        <dbReference type="Proteomes" id="UP000288322"/>
    </source>
</evidence>
<dbReference type="GO" id="GO:0016491">
    <property type="term" value="F:oxidoreductase activity"/>
    <property type="evidence" value="ECO:0007669"/>
    <property type="project" value="UniProtKB-KW"/>
</dbReference>
<dbReference type="InterPro" id="IPR036291">
    <property type="entry name" value="NAD(P)-bd_dom_sf"/>
</dbReference>
<dbReference type="PANTHER" id="PTHR24321">
    <property type="entry name" value="DEHYDROGENASES, SHORT CHAIN"/>
    <property type="match status" value="1"/>
</dbReference>
<accession>A0A432H900</accession>
<dbReference type="SUPFAM" id="SSF51735">
    <property type="entry name" value="NAD(P)-binding Rossmann-fold domains"/>
    <property type="match status" value="1"/>
</dbReference>
<comment type="caution">
    <text evidence="4">The sequence shown here is derived from an EMBL/GenBank/DDBJ whole genome shotgun (WGS) entry which is preliminary data.</text>
</comment>
<dbReference type="InterPro" id="IPR001303">
    <property type="entry name" value="Aldolase_II/adducin_N"/>
</dbReference>
<protein>
    <submittedName>
        <fullName evidence="4">Bifunctional aldolase/short-chain dehydrogenase</fullName>
    </submittedName>
</protein>
<dbReference type="InterPro" id="IPR002347">
    <property type="entry name" value="SDR_fam"/>
</dbReference>
<dbReference type="SMART" id="SM01007">
    <property type="entry name" value="Aldolase_II"/>
    <property type="match status" value="1"/>
</dbReference>
<dbReference type="PRINTS" id="PR00081">
    <property type="entry name" value="GDHRDH"/>
</dbReference>
<sequence length="687" mass="75363">MKNLWDPKEASQFEENSLQMRVYSSRLLGNNSDLVLHGGGNTSVKFQETNLFGEEEEILYVKGSGCNLATIEKNGFTPLRLKTLRKLAEVENINDEEMVRQQKMAMTNPDAPSPSVEALLHAVIPFKWIDHTHADAVVTITNTPRGKELIQEIYGERLFIIPYVMPGFKLVRKVHELARNVDWNQYEGMVLLNHGIFSFSESALESYTRMIDLVSLAEKYLGKNSTISSTLPQDSVPVETGSKTVAPDSVPGKAFFPEHPTLQTLARIRRKVSEIRGSAMLAQLNYGPEARGFANLPNVKEIATRGTITSDHLIRTKPVPAVLDPENLEKSLENFASGYKAYFERQTNGQQTCLDCAPRWGVWPGKGTVAFGRNITESGIVSDIVEHTVKAIQHAEAIGGWKPVTEEHLFEAEYWELQQAKLKPRNDVRGVKNNTPEFEGKIALVSGAASGIGLACARELFEQGTVVVGLDLNPDISNILSEPGMLGIECDVTDQKAVSEAVAVTVRKFGGLDVLVLNAGTFPAGQTIEEMDEQTWSKSLAINLTAPQQLLQSCVPFLKEGIDPAVIFMASRNVPAPGPGASAYSVPKAGQTQMARIAALELGKFGIRVNILHPDCVYDTGLWTPEALERSAKRYGLTVEEYKGRNVLKKDVKTKEVARMVCAMAGSVFAKTTGAQIPIDGGNERVI</sequence>
<name>A0A432H900_9DELT</name>
<feature type="domain" description="Class II aldolase/adducin N-terminal" evidence="3">
    <location>
        <begin position="20"/>
        <end position="221"/>
    </location>
</feature>
<dbReference type="Gene3D" id="3.40.225.10">
    <property type="entry name" value="Class II aldolase/adducin N-terminal domain"/>
    <property type="match status" value="1"/>
</dbReference>
<dbReference type="Pfam" id="PF13561">
    <property type="entry name" value="adh_short_C2"/>
    <property type="match status" value="1"/>
</dbReference>
<evidence type="ECO:0000256" key="1">
    <source>
        <dbReference type="ARBA" id="ARBA00006484"/>
    </source>
</evidence>
<gene>
    <name evidence="4" type="ORF">DSY93_02270</name>
</gene>
<dbReference type="InterPro" id="IPR036409">
    <property type="entry name" value="Aldolase_II/adducin_N_sf"/>
</dbReference>
<organism evidence="4 5">
    <name type="scientific">SAR324 cluster bacterium</name>
    <dbReference type="NCBI Taxonomy" id="2024889"/>
    <lineage>
        <taxon>Bacteria</taxon>
        <taxon>Deltaproteobacteria</taxon>
        <taxon>SAR324 cluster</taxon>
    </lineage>
</organism>
<evidence type="ECO:0000256" key="2">
    <source>
        <dbReference type="ARBA" id="ARBA00023002"/>
    </source>
</evidence>
<proteinExistence type="inferred from homology"/>
<comment type="similarity">
    <text evidence="1">Belongs to the short-chain dehydrogenases/reductases (SDR) family.</text>
</comment>
<keyword evidence="2" id="KW-0560">Oxidoreductase</keyword>
<dbReference type="Gene3D" id="3.40.50.720">
    <property type="entry name" value="NAD(P)-binding Rossmann-like Domain"/>
    <property type="match status" value="1"/>
</dbReference>
<dbReference type="NCBIfam" id="NF006196">
    <property type="entry name" value="PRK08324.2-4"/>
    <property type="match status" value="1"/>
</dbReference>
<evidence type="ECO:0000313" key="4">
    <source>
        <dbReference type="EMBL" id="RTZ92080.1"/>
    </source>
</evidence>
<dbReference type="SUPFAM" id="SSF53639">
    <property type="entry name" value="AraD/HMP-PK domain-like"/>
    <property type="match status" value="1"/>
</dbReference>
<reference evidence="4 5" key="1">
    <citation type="submission" date="2018-06" db="EMBL/GenBank/DDBJ databases">
        <title>Combined omics and stable isotope probing to characterize newly discovered Mariana Back-Arc vent microbial communities.</title>
        <authorList>
            <person name="Trembath-Reichert E."/>
            <person name="Huber J.A."/>
        </authorList>
    </citation>
    <scope>NUCLEOTIDE SEQUENCE [LARGE SCALE GENOMIC DNA]</scope>
    <source>
        <strain evidence="4">MAG 151</strain>
    </source>
</reference>
<dbReference type="PANTHER" id="PTHR24321:SF14">
    <property type="entry name" value="SHORT-CHAIN TYPE DEHYDROGENASE_REDUCTASE BLR2146-RELATED"/>
    <property type="match status" value="1"/>
</dbReference>
<dbReference type="Proteomes" id="UP000288322">
    <property type="component" value="Unassembled WGS sequence"/>
</dbReference>